<dbReference type="AlphaFoldDB" id="A0A8J3QL98"/>
<dbReference type="Proteomes" id="UP000612899">
    <property type="component" value="Unassembled WGS sequence"/>
</dbReference>
<evidence type="ECO:0000313" key="2">
    <source>
        <dbReference type="EMBL" id="GIH11151.1"/>
    </source>
</evidence>
<organism evidence="2 3">
    <name type="scientific">Rhizocola hellebori</name>
    <dbReference type="NCBI Taxonomy" id="1392758"/>
    <lineage>
        <taxon>Bacteria</taxon>
        <taxon>Bacillati</taxon>
        <taxon>Actinomycetota</taxon>
        <taxon>Actinomycetes</taxon>
        <taxon>Micromonosporales</taxon>
        <taxon>Micromonosporaceae</taxon>
        <taxon>Rhizocola</taxon>
    </lineage>
</organism>
<dbReference type="PROSITE" id="PS50206">
    <property type="entry name" value="RHODANESE_3"/>
    <property type="match status" value="1"/>
</dbReference>
<dbReference type="SUPFAM" id="SSF52821">
    <property type="entry name" value="Rhodanese/Cell cycle control phosphatase"/>
    <property type="match status" value="1"/>
</dbReference>
<protein>
    <submittedName>
        <fullName evidence="2">Sulfurtransferase</fullName>
    </submittedName>
</protein>
<evidence type="ECO:0000259" key="1">
    <source>
        <dbReference type="PROSITE" id="PS50206"/>
    </source>
</evidence>
<dbReference type="Pfam" id="PF00581">
    <property type="entry name" value="Rhodanese"/>
    <property type="match status" value="1"/>
</dbReference>
<name>A0A8J3QL98_9ACTN</name>
<dbReference type="SMART" id="SM00450">
    <property type="entry name" value="RHOD"/>
    <property type="match status" value="1"/>
</dbReference>
<dbReference type="EMBL" id="BONY01000121">
    <property type="protein sequence ID" value="GIH11151.1"/>
    <property type="molecule type" value="Genomic_DNA"/>
</dbReference>
<comment type="caution">
    <text evidence="2">The sequence shown here is derived from an EMBL/GenBank/DDBJ whole genome shotgun (WGS) entry which is preliminary data.</text>
</comment>
<dbReference type="InterPro" id="IPR036873">
    <property type="entry name" value="Rhodanese-like_dom_sf"/>
</dbReference>
<reference evidence="2" key="1">
    <citation type="submission" date="2021-01" db="EMBL/GenBank/DDBJ databases">
        <title>Whole genome shotgun sequence of Rhizocola hellebori NBRC 109834.</title>
        <authorList>
            <person name="Komaki H."/>
            <person name="Tamura T."/>
        </authorList>
    </citation>
    <scope>NUCLEOTIDE SEQUENCE</scope>
    <source>
        <strain evidence="2">NBRC 109834</strain>
    </source>
</reference>
<feature type="domain" description="Rhodanese" evidence="1">
    <location>
        <begin position="32"/>
        <end position="120"/>
    </location>
</feature>
<dbReference type="InterPro" id="IPR050229">
    <property type="entry name" value="GlpE_sulfurtransferase"/>
</dbReference>
<sequence>MRGDHVLPVLRGLAAVGQNGLVQIPTVTVSEIPADAYLLDVREDDEWEAGHAPGAAHLPMMEIPVRMAEVPQDGKVVVVCRVGGRSGQVVAYLRQQGWDNVINLDGGMLGWAAAGRPVIADNGRAPHIA</sequence>
<dbReference type="Gene3D" id="3.40.250.10">
    <property type="entry name" value="Rhodanese-like domain"/>
    <property type="match status" value="1"/>
</dbReference>
<dbReference type="PANTHER" id="PTHR43031:SF1">
    <property type="entry name" value="PYRIDINE NUCLEOTIDE-DISULPHIDE OXIDOREDUCTASE"/>
    <property type="match status" value="1"/>
</dbReference>
<dbReference type="InterPro" id="IPR001763">
    <property type="entry name" value="Rhodanese-like_dom"/>
</dbReference>
<dbReference type="CDD" id="cd00158">
    <property type="entry name" value="RHOD"/>
    <property type="match status" value="1"/>
</dbReference>
<evidence type="ECO:0000313" key="3">
    <source>
        <dbReference type="Proteomes" id="UP000612899"/>
    </source>
</evidence>
<proteinExistence type="predicted"/>
<keyword evidence="3" id="KW-1185">Reference proteome</keyword>
<accession>A0A8J3QL98</accession>
<gene>
    <name evidence="2" type="ORF">Rhe02_92180</name>
</gene>
<dbReference type="PANTHER" id="PTHR43031">
    <property type="entry name" value="FAD-DEPENDENT OXIDOREDUCTASE"/>
    <property type="match status" value="1"/>
</dbReference>